<name>A0A9P4T664_CURKU</name>
<dbReference type="EMBL" id="SWKU01000035">
    <property type="protein sequence ID" value="KAF2995037.1"/>
    <property type="molecule type" value="Genomic_DNA"/>
</dbReference>
<organism evidence="2 3">
    <name type="scientific">Curvularia kusanoi</name>
    <name type="common">Cochliobolus kusanoi</name>
    <dbReference type="NCBI Taxonomy" id="90978"/>
    <lineage>
        <taxon>Eukaryota</taxon>
        <taxon>Fungi</taxon>
        <taxon>Dikarya</taxon>
        <taxon>Ascomycota</taxon>
        <taxon>Pezizomycotina</taxon>
        <taxon>Dothideomycetes</taxon>
        <taxon>Pleosporomycetidae</taxon>
        <taxon>Pleosporales</taxon>
        <taxon>Pleosporineae</taxon>
        <taxon>Pleosporaceae</taxon>
        <taxon>Curvularia</taxon>
    </lineage>
</organism>
<evidence type="ECO:0000313" key="2">
    <source>
        <dbReference type="EMBL" id="KAF2995037.1"/>
    </source>
</evidence>
<dbReference type="InterPro" id="IPR008972">
    <property type="entry name" value="Cupredoxin"/>
</dbReference>
<feature type="chain" id="PRO_5040111663" description="Plastocyanin-like domain-containing protein" evidence="1">
    <location>
        <begin position="20"/>
        <end position="428"/>
    </location>
</feature>
<feature type="signal peptide" evidence="1">
    <location>
        <begin position="1"/>
        <end position="19"/>
    </location>
</feature>
<protein>
    <recommendedName>
        <fullName evidence="4">Plastocyanin-like domain-containing protein</fullName>
    </recommendedName>
</protein>
<evidence type="ECO:0000256" key="1">
    <source>
        <dbReference type="SAM" id="SignalP"/>
    </source>
</evidence>
<gene>
    <name evidence="2" type="ORF">E8E13_000568</name>
</gene>
<keyword evidence="3" id="KW-1185">Reference proteome</keyword>
<dbReference type="Gene3D" id="2.60.40.420">
    <property type="entry name" value="Cupredoxins - blue copper proteins"/>
    <property type="match status" value="2"/>
</dbReference>
<reference evidence="2" key="1">
    <citation type="submission" date="2019-04" db="EMBL/GenBank/DDBJ databases">
        <title>Sequencing of skin fungus with MAO and IRED activity.</title>
        <authorList>
            <person name="Marsaioli A.J."/>
            <person name="Bonatto J.M.C."/>
            <person name="Reis Junior O."/>
        </authorList>
    </citation>
    <scope>NUCLEOTIDE SEQUENCE</scope>
    <source>
        <strain evidence="2">30M1</strain>
    </source>
</reference>
<evidence type="ECO:0008006" key="4">
    <source>
        <dbReference type="Google" id="ProtNLM"/>
    </source>
</evidence>
<dbReference type="SUPFAM" id="SSF49503">
    <property type="entry name" value="Cupredoxins"/>
    <property type="match status" value="2"/>
</dbReference>
<proteinExistence type="predicted"/>
<sequence length="428" mass="46843">MITSRLVILFLSFVGLVTSAMTRGNGSLPSCAVVLDGKLPSSTPSNFQFSGNVRRYYIAAEETEWDYAPTGWDNWLGVPFEQSPRAQFAGYTKYGTKWLKALYKGYTDASFTECTDQPAFQGSQGPTIRAEVGDLIEILFVNQLRKNYATMHSMGLAYTKSFEGSDYPNNTTPGIAVKLPLADHVPPAVEPQNCAVYKWVVNDSAGPPAGTPAKIHSYHSYVSLQEDANAGLIGPTIIYARGAMNKTMSSYREFPILYNTYDESVSWLSAENKARLDPANTTKSSNGVVNTWGLPSGNNSVWGPQLTNFSGGRQFGSAPTFYSINGYVYSNTPTFEMCLDDNVIWGFNIYGAASHVFHMHGNGLAYNDHNQYAESGNDGVGKTLYTTAVGEGMWQVICHVQNHLTLGMLANYRVYPKGQCPLPPLTSA</sequence>
<dbReference type="OrthoDB" id="2121828at2759"/>
<accession>A0A9P4T664</accession>
<comment type="caution">
    <text evidence="2">The sequence shown here is derived from an EMBL/GenBank/DDBJ whole genome shotgun (WGS) entry which is preliminary data.</text>
</comment>
<evidence type="ECO:0000313" key="3">
    <source>
        <dbReference type="Proteomes" id="UP000801428"/>
    </source>
</evidence>
<dbReference type="Proteomes" id="UP000801428">
    <property type="component" value="Unassembled WGS sequence"/>
</dbReference>
<keyword evidence="1" id="KW-0732">Signal</keyword>
<dbReference type="AlphaFoldDB" id="A0A9P4T664"/>